<keyword evidence="1" id="KW-0472">Membrane</keyword>
<keyword evidence="1" id="KW-0812">Transmembrane</keyword>
<sequence length="87" mass="9232">MALAIMGVVAAIICSVGALLLGVPWWAIPLIYMGAGSVTLLGCAIWVYLRTPDLPKQRDCPDDRQTPTAAVQITPMRVVPIQDIAGS</sequence>
<reference evidence="2 3" key="1">
    <citation type="submission" date="2016-10" db="EMBL/GenBank/DDBJ databases">
        <authorList>
            <person name="de Groot N.N."/>
        </authorList>
    </citation>
    <scope>NUCLEOTIDE SEQUENCE [LARGE SCALE GENOMIC DNA]</scope>
    <source>
        <strain evidence="2 3">DSM 8512</strain>
    </source>
</reference>
<feature type="transmembrane region" description="Helical" evidence="1">
    <location>
        <begin position="28"/>
        <end position="49"/>
    </location>
</feature>
<evidence type="ECO:0000313" key="3">
    <source>
        <dbReference type="Proteomes" id="UP000199054"/>
    </source>
</evidence>
<protein>
    <submittedName>
        <fullName evidence="2">Uncharacterized protein</fullName>
    </submittedName>
</protein>
<evidence type="ECO:0000256" key="1">
    <source>
        <dbReference type="SAM" id="Phobius"/>
    </source>
</evidence>
<dbReference type="Proteomes" id="UP000199054">
    <property type="component" value="Unassembled WGS sequence"/>
</dbReference>
<name>A0A1H8L4P5_9RHOB</name>
<evidence type="ECO:0000313" key="2">
    <source>
        <dbReference type="EMBL" id="SEO00107.1"/>
    </source>
</evidence>
<keyword evidence="1" id="KW-1133">Transmembrane helix</keyword>
<dbReference type="AlphaFoldDB" id="A0A1H8L4P5"/>
<accession>A0A1H8L4P5</accession>
<dbReference type="EMBL" id="FODE01000027">
    <property type="protein sequence ID" value="SEO00107.1"/>
    <property type="molecule type" value="Genomic_DNA"/>
</dbReference>
<keyword evidence="3" id="KW-1185">Reference proteome</keyword>
<organism evidence="2 3">
    <name type="scientific">Paracoccus alcaliphilus</name>
    <dbReference type="NCBI Taxonomy" id="34002"/>
    <lineage>
        <taxon>Bacteria</taxon>
        <taxon>Pseudomonadati</taxon>
        <taxon>Pseudomonadota</taxon>
        <taxon>Alphaproteobacteria</taxon>
        <taxon>Rhodobacterales</taxon>
        <taxon>Paracoccaceae</taxon>
        <taxon>Paracoccus</taxon>
    </lineage>
</organism>
<gene>
    <name evidence="2" type="ORF">SAMN04489859_102752</name>
</gene>
<proteinExistence type="predicted"/>